<gene>
    <name evidence="1" type="ORF">KHLLAP_LOCUS3156</name>
</gene>
<protein>
    <submittedName>
        <fullName evidence="1">Uu.00g100820.m01.CDS01</fullName>
    </submittedName>
</protein>
<accession>A0AAI8VDK9</accession>
<dbReference type="EMBL" id="CAUWAG010000004">
    <property type="protein sequence ID" value="CAJ2502688.1"/>
    <property type="molecule type" value="Genomic_DNA"/>
</dbReference>
<evidence type="ECO:0000313" key="2">
    <source>
        <dbReference type="Proteomes" id="UP001295740"/>
    </source>
</evidence>
<dbReference type="AlphaFoldDB" id="A0AAI8VDK9"/>
<proteinExistence type="predicted"/>
<sequence length="69" mass="7490">MICFTRSDIAHGRQVAGNVPGSVVVETFEGAMYTVLLATMTVMTSAIWEKAGRSQLGVNQFHPHYGSMT</sequence>
<evidence type="ECO:0000313" key="1">
    <source>
        <dbReference type="EMBL" id="CAJ2502688.1"/>
    </source>
</evidence>
<dbReference type="Proteomes" id="UP001295740">
    <property type="component" value="Unassembled WGS sequence"/>
</dbReference>
<organism evidence="1 2">
    <name type="scientific">Anthostomella pinea</name>
    <dbReference type="NCBI Taxonomy" id="933095"/>
    <lineage>
        <taxon>Eukaryota</taxon>
        <taxon>Fungi</taxon>
        <taxon>Dikarya</taxon>
        <taxon>Ascomycota</taxon>
        <taxon>Pezizomycotina</taxon>
        <taxon>Sordariomycetes</taxon>
        <taxon>Xylariomycetidae</taxon>
        <taxon>Xylariales</taxon>
        <taxon>Xylariaceae</taxon>
        <taxon>Anthostomella</taxon>
    </lineage>
</organism>
<keyword evidence="2" id="KW-1185">Reference proteome</keyword>
<reference evidence="1" key="1">
    <citation type="submission" date="2023-10" db="EMBL/GenBank/DDBJ databases">
        <authorList>
            <person name="Hackl T."/>
        </authorList>
    </citation>
    <scope>NUCLEOTIDE SEQUENCE</scope>
</reference>
<comment type="caution">
    <text evidence="1">The sequence shown here is derived from an EMBL/GenBank/DDBJ whole genome shotgun (WGS) entry which is preliminary data.</text>
</comment>
<name>A0AAI8VDK9_9PEZI</name>